<feature type="compositionally biased region" description="Polar residues" evidence="1">
    <location>
        <begin position="814"/>
        <end position="824"/>
    </location>
</feature>
<dbReference type="PANTHER" id="PTHR31390:SF12">
    <property type="entry name" value="PUTATIVE (DUF3527)-RELATED"/>
    <property type="match status" value="1"/>
</dbReference>
<organism evidence="2 3">
    <name type="scientific">Aristolochia fimbriata</name>
    <name type="common">White veined hardy Dutchman's pipe vine</name>
    <dbReference type="NCBI Taxonomy" id="158543"/>
    <lineage>
        <taxon>Eukaryota</taxon>
        <taxon>Viridiplantae</taxon>
        <taxon>Streptophyta</taxon>
        <taxon>Embryophyta</taxon>
        <taxon>Tracheophyta</taxon>
        <taxon>Spermatophyta</taxon>
        <taxon>Magnoliopsida</taxon>
        <taxon>Magnoliidae</taxon>
        <taxon>Piperales</taxon>
        <taxon>Aristolochiaceae</taxon>
        <taxon>Aristolochia</taxon>
    </lineage>
</organism>
<dbReference type="AlphaFoldDB" id="A0AAV7F014"/>
<proteinExistence type="predicted"/>
<feature type="region of interest" description="Disordered" evidence="1">
    <location>
        <begin position="1"/>
        <end position="26"/>
    </location>
</feature>
<feature type="region of interest" description="Disordered" evidence="1">
    <location>
        <begin position="814"/>
        <end position="833"/>
    </location>
</feature>
<keyword evidence="3" id="KW-1185">Reference proteome</keyword>
<gene>
    <name evidence="2" type="ORF">H6P81_006141</name>
</gene>
<dbReference type="InterPro" id="IPR021916">
    <property type="entry name" value="DUF3527"/>
</dbReference>
<evidence type="ECO:0000256" key="1">
    <source>
        <dbReference type="SAM" id="MobiDB-lite"/>
    </source>
</evidence>
<dbReference type="EMBL" id="JAINDJ010000003">
    <property type="protein sequence ID" value="KAG9453237.1"/>
    <property type="molecule type" value="Genomic_DNA"/>
</dbReference>
<feature type="region of interest" description="Disordered" evidence="1">
    <location>
        <begin position="772"/>
        <end position="800"/>
    </location>
</feature>
<dbReference type="PANTHER" id="PTHR31390">
    <property type="entry name" value="EXPRESSED PROTEIN"/>
    <property type="match status" value="1"/>
</dbReference>
<feature type="compositionally biased region" description="Basic and acidic residues" evidence="1">
    <location>
        <begin position="469"/>
        <end position="490"/>
    </location>
</feature>
<name>A0AAV7F014_ARIFI</name>
<feature type="compositionally biased region" description="Low complexity" evidence="1">
    <location>
        <begin position="420"/>
        <end position="451"/>
    </location>
</feature>
<sequence>MAGAPRAEAEGRRGGEDRRGLRGPRWWGPVFRLDSDRPIMPSRFSYQTESESKETPSACPRPPALSTSAISSSPSLPLSTACPARDEFRGDRRASVHCCYLLLLDTESCRTERLTSGLYSRGNSFLFFQFTLLRSRSPRGAYAHSSAPKHRCCTRSGALSTNASIRFFGSSARNGCVRRRKRKKKAVAAAAIGKLENWSLGLLFRCSASPVDFSSLGEDLRELVVLIAQFENLILVPCVKGKVEFKAENLIPSASPRGPFVSYLAFTGHGDVERERSNDELGLAWLVFLRVILIMASRTNPANNADRAKAISGTQSSAEMMRTSRQRSLRLERDRASLHSIESRSLKLRDSAAIGDASKGAKSEELVKYMSNLPVYLQRAEVGDNLQGKALNFGVLDWSRLEKWKNDQRSGPLGGGIGGSASSTQAASLRSGNRNPASSSNSSPSSTAASARGEDEPTGPSSQRRKTSSLKDHLKRPTKEGRAPAPDRRPMPPKTVTKSSGGDHLEIKLENCAREAINTRIVSRNEERPSKSRTPTNSEDPVKEKKKNRGGDFNKSRAGSLVEPNRYTPDSGFGGRHDSRSSTLARSSGAARLEICSSAECGRAEEAKRHSFTDVFDLQNSALYSDMSYSCPLPCEFQSSKWPDIDLSTPVGVEVVRILSNDHCSFANSEVKQTVQSKDEDEKLIETSSEPLKPRISEAAVAPSAKLTAGRDRLNESFNSEAASNVRSSYSTTHCDKNGMASVDSSRCKGNGTGRSRQSPLRRMLEQVLKPRPSRVDELPTNCSKFGDAQEPRFEDPPVPVLGLRKSFTYSQSLKRNSNCPTGNQDEKRKKSSTSALLEITDNCGLPLLTFTPDEGQDILAAKMRKIFASGKDDDVEWIYTFYSVREVKKKGVGWINQGRKDRKYVPNIVGQMKISSSQCPKMKGKDSTTAVVWTKEFVLFGAELGEAAHEALDFLPTNELAAIVISSEEPLPQNTHGDVHVVKNLQNGPTTEYQKSSSVTVVIPSGVHSLPSSEGVPAPLIDRWRSGGCCDCGGWDLGCKLSALTNDGSQSTSLPQASLTSEDTRLIDLFLQGGPPETRHTFSLAAFKEGLFSAEFSGLISPVQAFAICVAILHDQQPATFPEVCQPLEKVSAEFTEKTAQSLGEAPGRYVPYPPHSPVGRV</sequence>
<feature type="compositionally biased region" description="Basic and acidic residues" evidence="1">
    <location>
        <begin position="7"/>
        <end position="20"/>
    </location>
</feature>
<feature type="region of interest" description="Disordered" evidence="1">
    <location>
        <begin position="737"/>
        <end position="760"/>
    </location>
</feature>
<feature type="region of interest" description="Disordered" evidence="1">
    <location>
        <begin position="407"/>
        <end position="587"/>
    </location>
</feature>
<comment type="caution">
    <text evidence="2">The sequence shown here is derived from an EMBL/GenBank/DDBJ whole genome shotgun (WGS) entry which is preliminary data.</text>
</comment>
<feature type="region of interest" description="Disordered" evidence="1">
    <location>
        <begin position="42"/>
        <end position="78"/>
    </location>
</feature>
<dbReference type="Proteomes" id="UP000825729">
    <property type="component" value="Unassembled WGS sequence"/>
</dbReference>
<reference evidence="2 3" key="1">
    <citation type="submission" date="2021-07" db="EMBL/GenBank/DDBJ databases">
        <title>The Aristolochia fimbriata genome: insights into angiosperm evolution, floral development and chemical biosynthesis.</title>
        <authorList>
            <person name="Jiao Y."/>
        </authorList>
    </citation>
    <scope>NUCLEOTIDE SEQUENCE [LARGE SCALE GENOMIC DNA]</scope>
    <source>
        <strain evidence="2">IBCAS-2021</strain>
        <tissue evidence="2">Leaf</tissue>
    </source>
</reference>
<protein>
    <submittedName>
        <fullName evidence="2">Uncharacterized protein</fullName>
    </submittedName>
</protein>
<feature type="compositionally biased region" description="Basic and acidic residues" evidence="1">
    <location>
        <begin position="501"/>
        <end position="513"/>
    </location>
</feature>
<evidence type="ECO:0000313" key="3">
    <source>
        <dbReference type="Proteomes" id="UP000825729"/>
    </source>
</evidence>
<evidence type="ECO:0000313" key="2">
    <source>
        <dbReference type="EMBL" id="KAG9453237.1"/>
    </source>
</evidence>
<accession>A0AAV7F014</accession>
<feature type="compositionally biased region" description="Low complexity" evidence="1">
    <location>
        <begin position="64"/>
        <end position="78"/>
    </location>
</feature>
<dbReference type="Pfam" id="PF12043">
    <property type="entry name" value="DUF3527"/>
    <property type="match status" value="2"/>
</dbReference>